<evidence type="ECO:0000256" key="8">
    <source>
        <dbReference type="SAM" id="Coils"/>
    </source>
</evidence>
<evidence type="ECO:0000256" key="6">
    <source>
        <dbReference type="ARBA" id="ARBA00023225"/>
    </source>
</evidence>
<evidence type="ECO:0000256" key="4">
    <source>
        <dbReference type="ARBA" id="ARBA00022795"/>
    </source>
</evidence>
<dbReference type="GO" id="GO:0044781">
    <property type="term" value="P:bacterial-type flagellum organization"/>
    <property type="evidence" value="ECO:0007669"/>
    <property type="project" value="UniProtKB-KW"/>
</dbReference>
<keyword evidence="6" id="KW-1006">Bacterial flagellum protein export</keyword>
<reference evidence="10 11" key="1">
    <citation type="journal article" date="2011" name="J. Bacteriol.">
        <title>Draft genome sequence of Sporolactobacillus inulinus strain CASD, an efficient D-lactic acid-producing bacterium with high-concentration lactate tolerance capability.</title>
        <authorList>
            <person name="Yu B."/>
            <person name="Su F."/>
            <person name="Wang L."/>
            <person name="Xu K."/>
            <person name="Zhao B."/>
            <person name="Xu P."/>
        </authorList>
    </citation>
    <scope>NUCLEOTIDE SEQUENCE [LARGE SCALE GENOMIC DNA]</scope>
    <source>
        <strain evidence="10 11">CASD</strain>
    </source>
</reference>
<dbReference type="InterPro" id="IPR022524">
    <property type="entry name" value="FliH_Bacilli"/>
</dbReference>
<keyword evidence="4" id="KW-1005">Bacterial flagellum biogenesis</keyword>
<dbReference type="RefSeq" id="WP_010026272.1">
    <property type="nucleotide sequence ID" value="NZ_AFVQ02000159.1"/>
</dbReference>
<evidence type="ECO:0000259" key="9">
    <source>
        <dbReference type="Pfam" id="PF02108"/>
    </source>
</evidence>
<dbReference type="Proteomes" id="UP000035553">
    <property type="component" value="Unassembled WGS sequence"/>
</dbReference>
<organism evidence="10 11">
    <name type="scientific">Sporolactobacillus inulinus CASD</name>
    <dbReference type="NCBI Taxonomy" id="1069536"/>
    <lineage>
        <taxon>Bacteria</taxon>
        <taxon>Bacillati</taxon>
        <taxon>Bacillota</taxon>
        <taxon>Bacilli</taxon>
        <taxon>Bacillales</taxon>
        <taxon>Sporolactobacillaceae</taxon>
        <taxon>Sporolactobacillus</taxon>
    </lineage>
</organism>
<dbReference type="AlphaFoldDB" id="A0A0U1QM39"/>
<dbReference type="PANTHER" id="PTHR34982">
    <property type="entry name" value="YOP PROTEINS TRANSLOCATION PROTEIN L"/>
    <property type="match status" value="1"/>
</dbReference>
<evidence type="ECO:0000313" key="10">
    <source>
        <dbReference type="EMBL" id="KLI01822.1"/>
    </source>
</evidence>
<accession>A0A0U1QM39</accession>
<dbReference type="GO" id="GO:0015031">
    <property type="term" value="P:protein transport"/>
    <property type="evidence" value="ECO:0007669"/>
    <property type="project" value="UniProtKB-KW"/>
</dbReference>
<comment type="function">
    <text evidence="1">Needed for flagellar regrowth and assembly.</text>
</comment>
<evidence type="ECO:0000256" key="1">
    <source>
        <dbReference type="ARBA" id="ARBA00003041"/>
    </source>
</evidence>
<dbReference type="NCBIfam" id="TIGR03825">
    <property type="entry name" value="FliH_bacil"/>
    <property type="match status" value="1"/>
</dbReference>
<evidence type="ECO:0000256" key="7">
    <source>
        <dbReference type="NCBIfam" id="TIGR03825"/>
    </source>
</evidence>
<evidence type="ECO:0000313" key="11">
    <source>
        <dbReference type="Proteomes" id="UP000035553"/>
    </source>
</evidence>
<keyword evidence="5" id="KW-0653">Protein transport</keyword>
<dbReference type="GO" id="GO:0005829">
    <property type="term" value="C:cytosol"/>
    <property type="evidence" value="ECO:0007669"/>
    <property type="project" value="TreeGrafter"/>
</dbReference>
<gene>
    <name evidence="10" type="ORF">SINU_11400</name>
</gene>
<feature type="coiled-coil region" evidence="8">
    <location>
        <begin position="40"/>
        <end position="80"/>
    </location>
</feature>
<dbReference type="InterPro" id="IPR051472">
    <property type="entry name" value="T3SS_Stator/FliH"/>
</dbReference>
<proteinExistence type="inferred from homology"/>
<dbReference type="Pfam" id="PF02108">
    <property type="entry name" value="FliH"/>
    <property type="match status" value="1"/>
</dbReference>
<protein>
    <recommendedName>
        <fullName evidence="7">Flagellar assembly protein FliH</fullName>
    </recommendedName>
</protein>
<feature type="domain" description="Flagellar assembly protein FliH/Type III secretion system HrpE" evidence="9">
    <location>
        <begin position="114"/>
        <end position="238"/>
    </location>
</feature>
<dbReference type="STRING" id="1069536.SINU_11400"/>
<evidence type="ECO:0000256" key="3">
    <source>
        <dbReference type="ARBA" id="ARBA00022448"/>
    </source>
</evidence>
<dbReference type="PANTHER" id="PTHR34982:SF1">
    <property type="entry name" value="FLAGELLAR ASSEMBLY PROTEIN FLIH"/>
    <property type="match status" value="1"/>
</dbReference>
<evidence type="ECO:0000256" key="5">
    <source>
        <dbReference type="ARBA" id="ARBA00022927"/>
    </source>
</evidence>
<keyword evidence="3" id="KW-0813">Transport</keyword>
<name>A0A0U1QM39_9BACL</name>
<sequence>MSNLLKNIRLDGQTKFVHRMATIDPKLDSLNESSDAQSVEKTLQQKIEAAKHEAEQIIQKAQARAEAVEQQAVVKEQEAEHRRADAFQQKVQEGYETGFNKGTNEAAAHYAALIEQGNQFIDQAHTVYDDAIQKAAPDILRMSIAIAEKIVNVSLAEDKKKWQGLVAKAIQEVRDQEKIKIIVAPLHFDFLNQSRQILQQYVQDGKLYIYADPDFAENDCIIETAFGKIDAGVDSQLQVIKKKLTELMEEKEQ</sequence>
<dbReference type="InterPro" id="IPR018035">
    <property type="entry name" value="Flagellar_FliH/T3SS_HrpE"/>
</dbReference>
<keyword evidence="11" id="KW-1185">Reference proteome</keyword>
<comment type="caution">
    <text evidence="10">The sequence shown here is derived from an EMBL/GenBank/DDBJ whole genome shotgun (WGS) entry which is preliminary data.</text>
</comment>
<dbReference type="EMBL" id="AFVQ02000159">
    <property type="protein sequence ID" value="KLI01822.1"/>
    <property type="molecule type" value="Genomic_DNA"/>
</dbReference>
<evidence type="ECO:0000256" key="2">
    <source>
        <dbReference type="ARBA" id="ARBA00006602"/>
    </source>
</evidence>
<dbReference type="OrthoDB" id="19020at2"/>
<comment type="similarity">
    <text evidence="2">Belongs to the FliH family.</text>
</comment>
<keyword evidence="8" id="KW-0175">Coiled coil</keyword>